<dbReference type="GO" id="GO:0046872">
    <property type="term" value="F:metal ion binding"/>
    <property type="evidence" value="ECO:0007669"/>
    <property type="project" value="InterPro"/>
</dbReference>
<feature type="domain" description="Purple acid phosphatase N-terminal" evidence="3">
    <location>
        <begin position="207"/>
        <end position="290"/>
    </location>
</feature>
<sequence>MDRLIKTILIISIAAFGAGILFVDAAQAQPIDNLVVEYWSETENNWLPLQGSIFDETNFLPGQSVTRLVRVTNNSGATQRIATEAINENDPDDFGEKLSLIIKEGPTVIFNNTLTQFFDQGETYLSDLANNANTQYDFTVGFNPDAGDFYQGKTLGFDIIVGFEGTEGGLSLPSPGEGTGGGGDLPPGLIISNEAVAAVTEVPPSGATAIITWQTNYAATSQVIYGLNSGGPYSLDLSAPHFGYPNSTTEDPTKVINHSVVITGLILGETYRYRVISHASPATISYEHTFVAAVDGEVLTPTDAIKEGSNASLGGGLAQEGGSQGTEESDENREEIAGAGNDEKTADISAAQETGGNRNFAAAFFAISKEGIGWFWWILLLVLIILIIIFVRRRRKNQK</sequence>
<gene>
    <name evidence="4" type="ORF">COS30_01655</name>
</gene>
<evidence type="ECO:0000313" key="5">
    <source>
        <dbReference type="Proteomes" id="UP000229247"/>
    </source>
</evidence>
<organism evidence="4 5">
    <name type="scientific">Candidatus Portnoybacteria bacterium CG02_land_8_20_14_3_00_45_8</name>
    <dbReference type="NCBI Taxonomy" id="1974807"/>
    <lineage>
        <taxon>Bacteria</taxon>
        <taxon>Candidatus Portnoyibacteriota</taxon>
    </lineage>
</organism>
<dbReference type="InterPro" id="IPR008963">
    <property type="entry name" value="Purple_acid_Pase-like_N"/>
</dbReference>
<dbReference type="SUPFAM" id="SSF49363">
    <property type="entry name" value="Purple acid phosphatase, N-terminal domain"/>
    <property type="match status" value="1"/>
</dbReference>
<dbReference type="Pfam" id="PF16656">
    <property type="entry name" value="Pur_ac_phosph_N"/>
    <property type="match status" value="1"/>
</dbReference>
<feature type="compositionally biased region" description="Gly residues" evidence="1">
    <location>
        <begin position="313"/>
        <end position="324"/>
    </location>
</feature>
<accession>A0A2M7D668</accession>
<proteinExistence type="predicted"/>
<keyword evidence="2" id="KW-1133">Transmembrane helix</keyword>
<dbReference type="Gene3D" id="2.60.40.380">
    <property type="entry name" value="Purple acid phosphatase-like, N-terminal"/>
    <property type="match status" value="1"/>
</dbReference>
<evidence type="ECO:0000313" key="4">
    <source>
        <dbReference type="EMBL" id="PIV38516.1"/>
    </source>
</evidence>
<dbReference type="EMBL" id="PEUE01000038">
    <property type="protein sequence ID" value="PIV38516.1"/>
    <property type="molecule type" value="Genomic_DNA"/>
</dbReference>
<dbReference type="GO" id="GO:0003993">
    <property type="term" value="F:acid phosphatase activity"/>
    <property type="evidence" value="ECO:0007669"/>
    <property type="project" value="InterPro"/>
</dbReference>
<keyword evidence="2" id="KW-0472">Membrane</keyword>
<evidence type="ECO:0000259" key="3">
    <source>
        <dbReference type="Pfam" id="PF16656"/>
    </source>
</evidence>
<dbReference type="AlphaFoldDB" id="A0A2M7D668"/>
<name>A0A2M7D668_9BACT</name>
<keyword evidence="2" id="KW-0812">Transmembrane</keyword>
<comment type="caution">
    <text evidence="4">The sequence shown here is derived from an EMBL/GenBank/DDBJ whole genome shotgun (WGS) entry which is preliminary data.</text>
</comment>
<feature type="region of interest" description="Disordered" evidence="1">
    <location>
        <begin position="307"/>
        <end position="342"/>
    </location>
</feature>
<evidence type="ECO:0000256" key="1">
    <source>
        <dbReference type="SAM" id="MobiDB-lite"/>
    </source>
</evidence>
<dbReference type="InterPro" id="IPR015914">
    <property type="entry name" value="PAPs_N"/>
</dbReference>
<feature type="transmembrane region" description="Helical" evidence="2">
    <location>
        <begin position="374"/>
        <end position="391"/>
    </location>
</feature>
<dbReference type="Proteomes" id="UP000229247">
    <property type="component" value="Unassembled WGS sequence"/>
</dbReference>
<evidence type="ECO:0000256" key="2">
    <source>
        <dbReference type="SAM" id="Phobius"/>
    </source>
</evidence>
<protein>
    <recommendedName>
        <fullName evidence="3">Purple acid phosphatase N-terminal domain-containing protein</fullName>
    </recommendedName>
</protein>
<reference evidence="5" key="1">
    <citation type="submission" date="2017-09" db="EMBL/GenBank/DDBJ databases">
        <title>Depth-based differentiation of microbial function through sediment-hosted aquifers and enrichment of novel symbionts in the deep terrestrial subsurface.</title>
        <authorList>
            <person name="Probst A.J."/>
            <person name="Ladd B."/>
            <person name="Jarett J.K."/>
            <person name="Geller-Mcgrath D.E."/>
            <person name="Sieber C.M.K."/>
            <person name="Emerson J.B."/>
            <person name="Anantharaman K."/>
            <person name="Thomas B.C."/>
            <person name="Malmstrom R."/>
            <person name="Stieglmeier M."/>
            <person name="Klingl A."/>
            <person name="Woyke T."/>
            <person name="Ryan C.M."/>
            <person name="Banfield J.F."/>
        </authorList>
    </citation>
    <scope>NUCLEOTIDE SEQUENCE [LARGE SCALE GENOMIC DNA]</scope>
</reference>